<evidence type="ECO:0000256" key="3">
    <source>
        <dbReference type="ARBA" id="ARBA00022692"/>
    </source>
</evidence>
<feature type="transmembrane region" description="Helical" evidence="6">
    <location>
        <begin position="235"/>
        <end position="254"/>
    </location>
</feature>
<dbReference type="PROSITE" id="PS50850">
    <property type="entry name" value="MFS"/>
    <property type="match status" value="1"/>
</dbReference>
<evidence type="ECO:0000256" key="5">
    <source>
        <dbReference type="ARBA" id="ARBA00023136"/>
    </source>
</evidence>
<feature type="transmembrane region" description="Helical" evidence="6">
    <location>
        <begin position="407"/>
        <end position="428"/>
    </location>
</feature>
<dbReference type="PANTHER" id="PTHR23501">
    <property type="entry name" value="MAJOR FACILITATOR SUPERFAMILY"/>
    <property type="match status" value="1"/>
</dbReference>
<dbReference type="OMA" id="CWFISIS"/>
<comment type="subcellular location">
    <subcellularLocation>
        <location evidence="1">Endomembrane system</location>
        <topology evidence="1">Multi-pass membrane protein</topology>
    </subcellularLocation>
</comment>
<organism evidence="8">
    <name type="scientific">Absidia glauca</name>
    <name type="common">Pin mould</name>
    <dbReference type="NCBI Taxonomy" id="4829"/>
    <lineage>
        <taxon>Eukaryota</taxon>
        <taxon>Fungi</taxon>
        <taxon>Fungi incertae sedis</taxon>
        <taxon>Mucoromycota</taxon>
        <taxon>Mucoromycotina</taxon>
        <taxon>Mucoromycetes</taxon>
        <taxon>Mucorales</taxon>
        <taxon>Cunninghamellaceae</taxon>
        <taxon>Absidia</taxon>
    </lineage>
</organism>
<feature type="transmembrane region" description="Helical" evidence="6">
    <location>
        <begin position="77"/>
        <end position="103"/>
    </location>
</feature>
<dbReference type="Proteomes" id="UP000078561">
    <property type="component" value="Unassembled WGS sequence"/>
</dbReference>
<protein>
    <recommendedName>
        <fullName evidence="7">Major facilitator superfamily (MFS) profile domain-containing protein</fullName>
    </recommendedName>
</protein>
<dbReference type="SUPFAM" id="SSF103473">
    <property type="entry name" value="MFS general substrate transporter"/>
    <property type="match status" value="1"/>
</dbReference>
<dbReference type="OrthoDB" id="10021397at2759"/>
<feature type="transmembrane region" description="Helical" evidence="6">
    <location>
        <begin position="434"/>
        <end position="464"/>
    </location>
</feature>
<keyword evidence="4 6" id="KW-1133">Transmembrane helix</keyword>
<accession>A0A163JH34</accession>
<dbReference type="AlphaFoldDB" id="A0A163JH34"/>
<feature type="transmembrane region" description="Helical" evidence="6">
    <location>
        <begin position="547"/>
        <end position="566"/>
    </location>
</feature>
<dbReference type="InParanoid" id="A0A163JH34"/>
<feature type="transmembrane region" description="Helical" evidence="6">
    <location>
        <begin position="275"/>
        <end position="293"/>
    </location>
</feature>
<evidence type="ECO:0000313" key="9">
    <source>
        <dbReference type="Proteomes" id="UP000078561"/>
    </source>
</evidence>
<feature type="transmembrane region" description="Helical" evidence="6">
    <location>
        <begin position="344"/>
        <end position="368"/>
    </location>
</feature>
<dbReference type="GO" id="GO:0015174">
    <property type="term" value="F:basic amino acid transmembrane transporter activity"/>
    <property type="evidence" value="ECO:0007669"/>
    <property type="project" value="TreeGrafter"/>
</dbReference>
<dbReference type="GO" id="GO:0012505">
    <property type="term" value="C:endomembrane system"/>
    <property type="evidence" value="ECO:0007669"/>
    <property type="project" value="UniProtKB-SubCell"/>
</dbReference>
<keyword evidence="2" id="KW-0813">Transport</keyword>
<feature type="transmembrane region" description="Helical" evidence="6">
    <location>
        <begin position="175"/>
        <end position="197"/>
    </location>
</feature>
<dbReference type="GO" id="GO:0000329">
    <property type="term" value="C:fungal-type vacuole membrane"/>
    <property type="evidence" value="ECO:0007669"/>
    <property type="project" value="TreeGrafter"/>
</dbReference>
<evidence type="ECO:0000256" key="4">
    <source>
        <dbReference type="ARBA" id="ARBA00022989"/>
    </source>
</evidence>
<name>A0A163JH34_ABSGL</name>
<dbReference type="GO" id="GO:0005886">
    <property type="term" value="C:plasma membrane"/>
    <property type="evidence" value="ECO:0007669"/>
    <property type="project" value="TreeGrafter"/>
</dbReference>
<dbReference type="FunCoup" id="A0A163JH34">
    <property type="interactions" value="43"/>
</dbReference>
<keyword evidence="3 6" id="KW-0812">Transmembrane</keyword>
<dbReference type="InterPro" id="IPR011701">
    <property type="entry name" value="MFS"/>
</dbReference>
<dbReference type="PANTHER" id="PTHR23501:SF191">
    <property type="entry name" value="VACUOLAR BASIC AMINO ACID TRANSPORTER 4"/>
    <property type="match status" value="1"/>
</dbReference>
<evidence type="ECO:0000256" key="2">
    <source>
        <dbReference type="ARBA" id="ARBA00022448"/>
    </source>
</evidence>
<evidence type="ECO:0000256" key="6">
    <source>
        <dbReference type="SAM" id="Phobius"/>
    </source>
</evidence>
<dbReference type="Gene3D" id="1.20.1250.20">
    <property type="entry name" value="MFS general substrate transporter like domains"/>
    <property type="match status" value="2"/>
</dbReference>
<gene>
    <name evidence="8" type="primary">ABSGL_04924.1 scaffold 6065</name>
</gene>
<dbReference type="EMBL" id="LT552609">
    <property type="protein sequence ID" value="SAL99323.1"/>
    <property type="molecule type" value="Genomic_DNA"/>
</dbReference>
<dbReference type="InterPro" id="IPR036259">
    <property type="entry name" value="MFS_trans_sf"/>
</dbReference>
<sequence>MVRSVSGDETAPLLGKINNNTYVSPHDADSIDSRITITTSRSHSIYSNDSPLSGESHRTIEDDGNDIVAKRLNGVSLYTILFGLWVGVSLAALDSSIVATIYAQIGTEFKRSNEIIWIATSYMLSYTALQPLYGRISDIFGRKNALMFATFFFFVGSLLCGAATNLWALVFARSIAGIGGGGINTLTTVMVSDLVPLRQRGTFQGYGNVAYAVGSVVGAPVGGFLTDTIGWRYCFYINLPLLLVTIYVSTCLLTNYNLEEDGETDLWERLKMIDYAGAFTVVMAVVAFLLATSLGGNLRPWSDPLVVGCLVSAGVLTVLFCLVEAKWAKNPLMPWPIISSRTPLACASANFWTVMASTSVIYIAPLYFQGLLGYSPTHAGLFYLPKVISVSLGSVLSGLYMSRTGEYIKITAVGAIACLASMVGFALWTPSTSLPHLLLCLFADGLSLGIVITTTLIAMLSCVGSKDMATITSMSYLFRSAGGVIGISSTSAIFQAVVKNVLTKSITGPNAEMYIDIARKSMTEIRSLLPPDVVEVVLDSYQVALRYSFGACVGMASLALFSTFFIQRFELQTKVRK</sequence>
<feature type="transmembrane region" description="Helical" evidence="6">
    <location>
        <begin position="115"/>
        <end position="133"/>
    </location>
</feature>
<feature type="transmembrane region" description="Helical" evidence="6">
    <location>
        <begin position="380"/>
        <end position="400"/>
    </location>
</feature>
<feature type="domain" description="Major facilitator superfamily (MFS) profile" evidence="7">
    <location>
        <begin position="80"/>
        <end position="574"/>
    </location>
</feature>
<dbReference type="CDD" id="cd17502">
    <property type="entry name" value="MFS_Azr1_MDR_like"/>
    <property type="match status" value="1"/>
</dbReference>
<evidence type="ECO:0000256" key="1">
    <source>
        <dbReference type="ARBA" id="ARBA00004127"/>
    </source>
</evidence>
<dbReference type="STRING" id="4829.A0A163JH34"/>
<evidence type="ECO:0000259" key="7">
    <source>
        <dbReference type="PROSITE" id="PS50850"/>
    </source>
</evidence>
<proteinExistence type="predicted"/>
<reference evidence="8" key="1">
    <citation type="submission" date="2016-04" db="EMBL/GenBank/DDBJ databases">
        <authorList>
            <person name="Evans L.H."/>
            <person name="Alamgir A."/>
            <person name="Owens N."/>
            <person name="Weber N.D."/>
            <person name="Virtaneva K."/>
            <person name="Barbian K."/>
            <person name="Babar A."/>
            <person name="Rosenke K."/>
        </authorList>
    </citation>
    <scope>NUCLEOTIDE SEQUENCE [LARGE SCALE GENOMIC DNA]</scope>
    <source>
        <strain evidence="8">CBS 101.48</strain>
    </source>
</reference>
<feature type="transmembrane region" description="Helical" evidence="6">
    <location>
        <begin position="305"/>
        <end position="323"/>
    </location>
</feature>
<feature type="transmembrane region" description="Helical" evidence="6">
    <location>
        <begin position="476"/>
        <end position="498"/>
    </location>
</feature>
<keyword evidence="9" id="KW-1185">Reference proteome</keyword>
<dbReference type="InterPro" id="IPR020846">
    <property type="entry name" value="MFS_dom"/>
</dbReference>
<feature type="transmembrane region" description="Helical" evidence="6">
    <location>
        <begin position="209"/>
        <end position="229"/>
    </location>
</feature>
<feature type="transmembrane region" description="Helical" evidence="6">
    <location>
        <begin position="145"/>
        <end position="169"/>
    </location>
</feature>
<dbReference type="Pfam" id="PF07690">
    <property type="entry name" value="MFS_1"/>
    <property type="match status" value="1"/>
</dbReference>
<keyword evidence="5 6" id="KW-0472">Membrane</keyword>
<evidence type="ECO:0000313" key="8">
    <source>
        <dbReference type="EMBL" id="SAL99323.1"/>
    </source>
</evidence>